<dbReference type="GO" id="GO:0005783">
    <property type="term" value="C:endoplasmic reticulum"/>
    <property type="evidence" value="ECO:0007669"/>
    <property type="project" value="TreeGrafter"/>
</dbReference>
<dbReference type="GO" id="GO:0015031">
    <property type="term" value="P:protein transport"/>
    <property type="evidence" value="ECO:0007669"/>
    <property type="project" value="UniProtKB-KW"/>
</dbReference>
<dbReference type="PANTHER" id="PTHR15959">
    <property type="entry name" value="SYNTAXIN-18"/>
    <property type="match status" value="1"/>
</dbReference>
<evidence type="ECO:0000313" key="10">
    <source>
        <dbReference type="EMBL" id="PWN33907.1"/>
    </source>
</evidence>
<evidence type="ECO:0000256" key="2">
    <source>
        <dbReference type="ARBA" id="ARBA00009063"/>
    </source>
</evidence>
<evidence type="ECO:0000256" key="8">
    <source>
        <dbReference type="ARBA" id="ARBA00023136"/>
    </source>
</evidence>
<keyword evidence="7" id="KW-0175">Coiled coil</keyword>
<evidence type="ECO:0008006" key="12">
    <source>
        <dbReference type="Google" id="ProtNLM"/>
    </source>
</evidence>
<feature type="compositionally biased region" description="Polar residues" evidence="9">
    <location>
        <begin position="81"/>
        <end position="102"/>
    </location>
</feature>
<dbReference type="GO" id="GO:0006890">
    <property type="term" value="P:retrograde vesicle-mediated transport, Golgi to endoplasmic reticulum"/>
    <property type="evidence" value="ECO:0007669"/>
    <property type="project" value="TreeGrafter"/>
</dbReference>
<keyword evidence="6" id="KW-1133">Transmembrane helix</keyword>
<evidence type="ECO:0000256" key="4">
    <source>
        <dbReference type="ARBA" id="ARBA00022692"/>
    </source>
</evidence>
<comment type="subcellular location">
    <subcellularLocation>
        <location evidence="1">Membrane</location>
        <topology evidence="1">Single-pass type IV membrane protein</topology>
    </subcellularLocation>
</comment>
<protein>
    <recommendedName>
        <fullName evidence="12">t-SNARE coiled-coil homology domain-containing protein</fullName>
    </recommendedName>
</protein>
<reference evidence="10 11" key="1">
    <citation type="journal article" date="2018" name="Mol. Biol. Evol.">
        <title>Broad Genomic Sampling Reveals a Smut Pathogenic Ancestry of the Fungal Clade Ustilaginomycotina.</title>
        <authorList>
            <person name="Kijpornyongpan T."/>
            <person name="Mondo S.J."/>
            <person name="Barry K."/>
            <person name="Sandor L."/>
            <person name="Lee J."/>
            <person name="Lipzen A."/>
            <person name="Pangilinan J."/>
            <person name="LaButti K."/>
            <person name="Hainaut M."/>
            <person name="Henrissat B."/>
            <person name="Grigoriev I.V."/>
            <person name="Spatafora J.W."/>
            <person name="Aime M.C."/>
        </authorList>
    </citation>
    <scope>NUCLEOTIDE SEQUENCE [LARGE SCALE GENOMIC DNA]</scope>
    <source>
        <strain evidence="10 11">MCA 3882</strain>
    </source>
</reference>
<keyword evidence="3" id="KW-0813">Transport</keyword>
<comment type="similarity">
    <text evidence="2">Belongs to the syntaxin family.</text>
</comment>
<evidence type="ECO:0000256" key="5">
    <source>
        <dbReference type="ARBA" id="ARBA00022927"/>
    </source>
</evidence>
<sequence length="387" mass="43276">MASTSSIPIGNDHTQLFQTLIKEQGEEAIESRRNIHSKVQGIGEAIRKADEEWFNEAVKIQRAIVSINDFQRAIRKPYLATTTSTSARPQSRANGNDGSKNSLDAWRGVQHLTDKERDEIEFQVKITIKRCLARIKELEEGENVRKRTTVGLSHNPFSRLLGSATTSAFPGRSHPLYAEQLSQHRFAITQYLNNKLAQTNARMGDLQEARLKAQRVKQINLAGSAATLTSSNGTEKKREPVAGSVRTTEAKGKSQVPNEVLSLDQPYQSDFSSSQLTAEQIQQFDKESSALVESLSDDLRAVEAAERKLSEISELQTQLIQHLGNQTEMADNLHQEALGHTLEVGKGNEQLQRAKENNRQANRFLCIFLIGSGLGLLFLHCEYKEIW</sequence>
<keyword evidence="11" id="KW-1185">Reference proteome</keyword>
<gene>
    <name evidence="10" type="ORF">FA14DRAFT_165123</name>
</gene>
<dbReference type="GO" id="GO:0031201">
    <property type="term" value="C:SNARE complex"/>
    <property type="evidence" value="ECO:0007669"/>
    <property type="project" value="TreeGrafter"/>
</dbReference>
<keyword evidence="8" id="KW-0472">Membrane</keyword>
<organism evidence="10 11">
    <name type="scientific">Meira miltonrushii</name>
    <dbReference type="NCBI Taxonomy" id="1280837"/>
    <lineage>
        <taxon>Eukaryota</taxon>
        <taxon>Fungi</taxon>
        <taxon>Dikarya</taxon>
        <taxon>Basidiomycota</taxon>
        <taxon>Ustilaginomycotina</taxon>
        <taxon>Exobasidiomycetes</taxon>
        <taxon>Exobasidiales</taxon>
        <taxon>Brachybasidiaceae</taxon>
        <taxon>Meira</taxon>
    </lineage>
</organism>
<evidence type="ECO:0000256" key="3">
    <source>
        <dbReference type="ARBA" id="ARBA00022448"/>
    </source>
</evidence>
<name>A0A316V8E6_9BASI</name>
<dbReference type="FunCoup" id="A0A316V8E6">
    <property type="interactions" value="192"/>
</dbReference>
<dbReference type="AlphaFoldDB" id="A0A316V8E6"/>
<dbReference type="RefSeq" id="XP_025354209.1">
    <property type="nucleotide sequence ID" value="XM_025499936.1"/>
</dbReference>
<evidence type="ECO:0000256" key="6">
    <source>
        <dbReference type="ARBA" id="ARBA00022989"/>
    </source>
</evidence>
<dbReference type="InParanoid" id="A0A316V8E6"/>
<evidence type="ECO:0000256" key="7">
    <source>
        <dbReference type="ARBA" id="ARBA00023054"/>
    </source>
</evidence>
<evidence type="ECO:0000313" key="11">
    <source>
        <dbReference type="Proteomes" id="UP000245771"/>
    </source>
</evidence>
<accession>A0A316V8E6</accession>
<dbReference type="GeneID" id="37021717"/>
<feature type="region of interest" description="Disordered" evidence="9">
    <location>
        <begin position="227"/>
        <end position="259"/>
    </location>
</feature>
<keyword evidence="5" id="KW-0653">Protein transport</keyword>
<evidence type="ECO:0000256" key="1">
    <source>
        <dbReference type="ARBA" id="ARBA00004211"/>
    </source>
</evidence>
<keyword evidence="4" id="KW-0812">Transmembrane</keyword>
<dbReference type="STRING" id="1280837.A0A316V8E6"/>
<dbReference type="PANTHER" id="PTHR15959:SF0">
    <property type="entry name" value="SYNTAXIN-18"/>
    <property type="match status" value="1"/>
</dbReference>
<evidence type="ECO:0000256" key="9">
    <source>
        <dbReference type="SAM" id="MobiDB-lite"/>
    </source>
</evidence>
<dbReference type="Proteomes" id="UP000245771">
    <property type="component" value="Unassembled WGS sequence"/>
</dbReference>
<proteinExistence type="inferred from homology"/>
<feature type="region of interest" description="Disordered" evidence="9">
    <location>
        <begin position="81"/>
        <end position="103"/>
    </location>
</feature>
<dbReference type="Gene3D" id="1.20.5.110">
    <property type="match status" value="1"/>
</dbReference>
<dbReference type="OrthoDB" id="342981at2759"/>
<dbReference type="EMBL" id="KZ819604">
    <property type="protein sequence ID" value="PWN33907.1"/>
    <property type="molecule type" value="Genomic_DNA"/>
</dbReference>